<feature type="compositionally biased region" description="Basic and acidic residues" evidence="1">
    <location>
        <begin position="251"/>
        <end position="263"/>
    </location>
</feature>
<feature type="compositionally biased region" description="Basic and acidic residues" evidence="1">
    <location>
        <begin position="200"/>
        <end position="223"/>
    </location>
</feature>
<organism evidence="2 3">
    <name type="scientific">Botrytis paeoniae</name>
    <dbReference type="NCBI Taxonomy" id="278948"/>
    <lineage>
        <taxon>Eukaryota</taxon>
        <taxon>Fungi</taxon>
        <taxon>Dikarya</taxon>
        <taxon>Ascomycota</taxon>
        <taxon>Pezizomycotina</taxon>
        <taxon>Leotiomycetes</taxon>
        <taxon>Helotiales</taxon>
        <taxon>Sclerotiniaceae</taxon>
        <taxon>Botrytis</taxon>
    </lineage>
</organism>
<dbReference type="EMBL" id="PQXI01000046">
    <property type="protein sequence ID" value="TGO27186.1"/>
    <property type="molecule type" value="Genomic_DNA"/>
</dbReference>
<proteinExistence type="predicted"/>
<comment type="caution">
    <text evidence="2">The sequence shown here is derived from an EMBL/GenBank/DDBJ whole genome shotgun (WGS) entry which is preliminary data.</text>
</comment>
<keyword evidence="3" id="KW-1185">Reference proteome</keyword>
<sequence length="332" mass="38072">MSKKYHGWTELEKDYLRIYGPKSSDNVEPEIWVELTEGLNDRIKEWCRKNPLLVTISRKAKSSKPRKAWTRTLIAVQGYCTTYGFSELYPENGPAATAKNLVKAVSRYTKETESSKYPPELDLQLKIMIEDKPDWSSILKKYKELGGEGEQYTHGRDQSNEGESSKDCQNRPVPRSSAGSSSGSRREGRRPVRATELQDEASKTSRVVAERVDLGRDRQHHETNQPLPLAGGSGNDQQKPAAKTGAQSTRQESRRNREEKRMPQEASVKHGNPRDKYRERVLDEPEDGEIVEIKRTDTGRSNSLDKQARDSRREKDANKRREQERKNIFGRR</sequence>
<feature type="compositionally biased region" description="Basic and acidic residues" evidence="1">
    <location>
        <begin position="306"/>
        <end position="332"/>
    </location>
</feature>
<feature type="compositionally biased region" description="Low complexity" evidence="1">
    <location>
        <begin position="171"/>
        <end position="183"/>
    </location>
</feature>
<feature type="region of interest" description="Disordered" evidence="1">
    <location>
        <begin position="149"/>
        <end position="332"/>
    </location>
</feature>
<dbReference type="Proteomes" id="UP000297910">
    <property type="component" value="Unassembled WGS sequence"/>
</dbReference>
<protein>
    <submittedName>
        <fullName evidence="2">Uncharacterized protein</fullName>
    </submittedName>
</protein>
<accession>A0A4Z1FR38</accession>
<reference evidence="2 3" key="1">
    <citation type="submission" date="2017-12" db="EMBL/GenBank/DDBJ databases">
        <title>Comparative genomics of Botrytis spp.</title>
        <authorList>
            <person name="Valero-Jimenez C.A."/>
            <person name="Tapia P."/>
            <person name="Veloso J."/>
            <person name="Silva-Moreno E."/>
            <person name="Staats M."/>
            <person name="Valdes J.H."/>
            <person name="Van Kan J.A.L."/>
        </authorList>
    </citation>
    <scope>NUCLEOTIDE SEQUENCE [LARGE SCALE GENOMIC DNA]</scope>
    <source>
        <strain evidence="2 3">Bp0003</strain>
    </source>
</reference>
<feature type="compositionally biased region" description="Basic and acidic residues" evidence="1">
    <location>
        <begin position="272"/>
        <end position="283"/>
    </location>
</feature>
<feature type="compositionally biased region" description="Basic and acidic residues" evidence="1">
    <location>
        <begin position="149"/>
        <end position="169"/>
    </location>
</feature>
<dbReference type="AlphaFoldDB" id="A0A4Z1FR38"/>
<evidence type="ECO:0000313" key="2">
    <source>
        <dbReference type="EMBL" id="TGO27186.1"/>
    </source>
</evidence>
<evidence type="ECO:0000256" key="1">
    <source>
        <dbReference type="SAM" id="MobiDB-lite"/>
    </source>
</evidence>
<evidence type="ECO:0000313" key="3">
    <source>
        <dbReference type="Proteomes" id="UP000297910"/>
    </source>
</evidence>
<name>A0A4Z1FR38_9HELO</name>
<gene>
    <name evidence="2" type="ORF">BPAE_0046g00490</name>
</gene>